<keyword evidence="1" id="KW-1133">Transmembrane helix</keyword>
<protein>
    <submittedName>
        <fullName evidence="3">Uncharacterized protein</fullName>
    </submittedName>
</protein>
<evidence type="ECO:0000313" key="5">
    <source>
        <dbReference type="Proteomes" id="UP000396862"/>
    </source>
</evidence>
<name>A0A2P8CDX3_9BACT</name>
<dbReference type="Proteomes" id="UP000396862">
    <property type="component" value="Unassembled WGS sequence"/>
</dbReference>
<evidence type="ECO:0000313" key="3">
    <source>
        <dbReference type="EMBL" id="PSK83160.1"/>
    </source>
</evidence>
<reference evidence="2 5" key="2">
    <citation type="submission" date="2019-10" db="EMBL/GenBank/DDBJ databases">
        <title>Prolixibacter strains distinguished by the presence of nitrate reductase genes were adept at nitrate-dependent anaerobic corrosion of metallic iron and carbon steel.</title>
        <authorList>
            <person name="Iino T."/>
            <person name="Shono N."/>
            <person name="Ito K."/>
            <person name="Nakamura R."/>
            <person name="Sueoka K."/>
            <person name="Harayama S."/>
            <person name="Ohkuma M."/>
        </authorList>
    </citation>
    <scope>NUCLEOTIDE SEQUENCE [LARGE SCALE GENOMIC DNA]</scope>
    <source>
        <strain evidence="2 5">MIC1-1</strain>
    </source>
</reference>
<feature type="transmembrane region" description="Helical" evidence="1">
    <location>
        <begin position="88"/>
        <end position="108"/>
    </location>
</feature>
<comment type="caution">
    <text evidence="3">The sequence shown here is derived from an EMBL/GenBank/DDBJ whole genome shotgun (WGS) entry which is preliminary data.</text>
</comment>
<feature type="transmembrane region" description="Helical" evidence="1">
    <location>
        <begin position="139"/>
        <end position="157"/>
    </location>
</feature>
<keyword evidence="1" id="KW-0472">Membrane</keyword>
<dbReference type="Proteomes" id="UP000240621">
    <property type="component" value="Unassembled WGS sequence"/>
</dbReference>
<keyword evidence="5" id="KW-1185">Reference proteome</keyword>
<accession>A0A2P8CDX3</accession>
<evidence type="ECO:0000313" key="4">
    <source>
        <dbReference type="Proteomes" id="UP000240621"/>
    </source>
</evidence>
<organism evidence="3 4">
    <name type="scientific">Prolixibacter denitrificans</name>
    <dbReference type="NCBI Taxonomy" id="1541063"/>
    <lineage>
        <taxon>Bacteria</taxon>
        <taxon>Pseudomonadati</taxon>
        <taxon>Bacteroidota</taxon>
        <taxon>Bacteroidia</taxon>
        <taxon>Marinilabiliales</taxon>
        <taxon>Prolixibacteraceae</taxon>
        <taxon>Prolixibacter</taxon>
    </lineage>
</organism>
<reference evidence="3 4" key="1">
    <citation type="submission" date="2018-03" db="EMBL/GenBank/DDBJ databases">
        <title>Genomic Encyclopedia of Archaeal and Bacterial Type Strains, Phase II (KMG-II): from individual species to whole genera.</title>
        <authorList>
            <person name="Goeker M."/>
        </authorList>
    </citation>
    <scope>NUCLEOTIDE SEQUENCE [LARGE SCALE GENOMIC DNA]</scope>
    <source>
        <strain evidence="3 4">DSM 27267</strain>
    </source>
</reference>
<feature type="transmembrane region" description="Helical" evidence="1">
    <location>
        <begin position="169"/>
        <end position="191"/>
    </location>
</feature>
<gene>
    <name evidence="3" type="ORF">CLV93_10490</name>
    <name evidence="2" type="ORF">JCM18694_22030</name>
</gene>
<proteinExistence type="predicted"/>
<dbReference type="EMBL" id="PYGC01000004">
    <property type="protein sequence ID" value="PSK83160.1"/>
    <property type="molecule type" value="Genomic_DNA"/>
</dbReference>
<evidence type="ECO:0000256" key="1">
    <source>
        <dbReference type="SAM" id="Phobius"/>
    </source>
</evidence>
<feature type="transmembrane region" description="Helical" evidence="1">
    <location>
        <begin position="59"/>
        <end position="76"/>
    </location>
</feature>
<dbReference type="AlphaFoldDB" id="A0A2P8CDX3"/>
<sequence>MMLEKLSETAEKECYMLKLRPVMNTKNNSDKNNHLLDINGLIPGLQKEDRRNERIMRNFQWLMWIMIPVYFGLLVVNPDKDLIWSDRVGGFIYVLAFLLIGLIMRHYYKEYKAVDYSLPTTEMLRKAIKRYKLLRPQKLYILIPVLLIDVGYVFLSLNHFKDVDYLDRVLIYQAVYLGAIIIGAGIGVLIWRKRQKPLRDAAVELLREIESE</sequence>
<keyword evidence="1" id="KW-0812">Transmembrane</keyword>
<dbReference type="EMBL" id="BLAU01000001">
    <property type="protein sequence ID" value="GET21957.1"/>
    <property type="molecule type" value="Genomic_DNA"/>
</dbReference>
<evidence type="ECO:0000313" key="2">
    <source>
        <dbReference type="EMBL" id="GET21957.1"/>
    </source>
</evidence>